<reference evidence="1" key="1">
    <citation type="submission" date="2020-06" db="EMBL/GenBank/DDBJ databases">
        <title>Unique genomic features of the anaerobic methanotrophic archaea.</title>
        <authorList>
            <person name="Chadwick G.L."/>
            <person name="Skennerton C.T."/>
            <person name="Laso-Perez R."/>
            <person name="Leu A.O."/>
            <person name="Speth D.R."/>
            <person name="Yu H."/>
            <person name="Morgan-Lang C."/>
            <person name="Hatzenpichler R."/>
            <person name="Goudeau D."/>
            <person name="Malmstrom R."/>
            <person name="Brazelton W.J."/>
            <person name="Woyke T."/>
            <person name="Hallam S.J."/>
            <person name="Tyson G.W."/>
            <person name="Wegener G."/>
            <person name="Boetius A."/>
            <person name="Orphan V."/>
        </authorList>
    </citation>
    <scope>NUCLEOTIDE SEQUENCE</scope>
</reference>
<sequence>MGVKGFIYHRGERRDRRVSFLLYIKYNFYLFRTQIYMDLRRFILV</sequence>
<protein>
    <submittedName>
        <fullName evidence="1">Uncharacterized protein</fullName>
    </submittedName>
</protein>
<accession>A0A7G9YW17</accession>
<organism evidence="1">
    <name type="scientific">Candidatus Methanophagaceae archaeon ANME-1 ERB6</name>
    <dbReference type="NCBI Taxonomy" id="2759912"/>
    <lineage>
        <taxon>Archaea</taxon>
        <taxon>Methanobacteriati</taxon>
        <taxon>Methanobacteriota</taxon>
        <taxon>Stenosarchaea group</taxon>
        <taxon>Methanomicrobia</taxon>
        <taxon>Candidatus Methanophagales</taxon>
        <taxon>Candidatus Methanophagaceae</taxon>
    </lineage>
</organism>
<dbReference type="EMBL" id="MT631503">
    <property type="protein sequence ID" value="QNO52201.1"/>
    <property type="molecule type" value="Genomic_DNA"/>
</dbReference>
<name>A0A7G9YW17_9EURY</name>
<proteinExistence type="predicted"/>
<evidence type="ECO:0000313" key="1">
    <source>
        <dbReference type="EMBL" id="QNO52201.1"/>
    </source>
</evidence>
<gene>
    <name evidence="1" type="ORF">LFOEMHHC_00027</name>
</gene>
<dbReference type="AlphaFoldDB" id="A0A7G9YW17"/>